<comment type="caution">
    <text evidence="1">The sequence shown here is derived from an EMBL/GenBank/DDBJ whole genome shotgun (WGS) entry which is preliminary data.</text>
</comment>
<gene>
    <name evidence="1" type="ORF">AAF712_013466</name>
</gene>
<organism evidence="1 2">
    <name type="scientific">Marasmius tenuissimus</name>
    <dbReference type="NCBI Taxonomy" id="585030"/>
    <lineage>
        <taxon>Eukaryota</taxon>
        <taxon>Fungi</taxon>
        <taxon>Dikarya</taxon>
        <taxon>Basidiomycota</taxon>
        <taxon>Agaricomycotina</taxon>
        <taxon>Agaricomycetes</taxon>
        <taxon>Agaricomycetidae</taxon>
        <taxon>Agaricales</taxon>
        <taxon>Marasmiineae</taxon>
        <taxon>Marasmiaceae</taxon>
        <taxon>Marasmius</taxon>
    </lineage>
</organism>
<protein>
    <submittedName>
        <fullName evidence="1">Uncharacterized protein</fullName>
    </submittedName>
</protein>
<dbReference type="EMBL" id="JBBXMP010000207">
    <property type="protein sequence ID" value="KAL0059779.1"/>
    <property type="molecule type" value="Genomic_DNA"/>
</dbReference>
<evidence type="ECO:0000313" key="1">
    <source>
        <dbReference type="EMBL" id="KAL0059779.1"/>
    </source>
</evidence>
<proteinExistence type="predicted"/>
<accession>A0ABR2ZEY8</accession>
<sequence>MSKPVDILMLGSGWTSTFLIPLCDSRQISYAATTRSGSNETIPFTFDPESDDVKPYEALPDAQTVVIVFPITVKGGSKKLVKMYQDTRKNKEAKAGFIQLGATTIWGPIRRGEAPSKSVAFQWYDRHSPMNVDERGEEETELLSLSPQTSTTVLDLAALWGGGRSMKGYIDRVLPTKEVTKNKGSIHVIHGDDVARAIVAVHLDFSKSVGQRWILSDMRIYDWWDLASAWSAENDGPQAGWVRELMKEEGIRGLPRQPEQLGRALDARDFWEMYEISPLRRLV</sequence>
<dbReference type="Proteomes" id="UP001437256">
    <property type="component" value="Unassembled WGS sequence"/>
</dbReference>
<reference evidence="1 2" key="1">
    <citation type="submission" date="2024-05" db="EMBL/GenBank/DDBJ databases">
        <title>A draft genome resource for the thread blight pathogen Marasmius tenuissimus strain MS-2.</title>
        <authorList>
            <person name="Yulfo-Soto G.E."/>
            <person name="Baruah I.K."/>
            <person name="Amoako-Attah I."/>
            <person name="Bukari Y."/>
            <person name="Meinhardt L.W."/>
            <person name="Bailey B.A."/>
            <person name="Cohen S.P."/>
        </authorList>
    </citation>
    <scope>NUCLEOTIDE SEQUENCE [LARGE SCALE GENOMIC DNA]</scope>
    <source>
        <strain evidence="1 2">MS-2</strain>
    </source>
</reference>
<dbReference type="Gene3D" id="3.40.50.720">
    <property type="entry name" value="NAD(P)-binding Rossmann-like Domain"/>
    <property type="match status" value="1"/>
</dbReference>
<evidence type="ECO:0000313" key="2">
    <source>
        <dbReference type="Proteomes" id="UP001437256"/>
    </source>
</evidence>
<keyword evidence="2" id="KW-1185">Reference proteome</keyword>
<dbReference type="PANTHER" id="PTHR40129:SF2">
    <property type="entry name" value="KETOPANTOATE REDUCTASE N-TERMINAL DOMAIN-CONTAINING PROTEIN"/>
    <property type="match status" value="1"/>
</dbReference>
<dbReference type="PANTHER" id="PTHR40129">
    <property type="entry name" value="KETOPANTOATE REDUCTASE N-TERMINAL DOMAIN-CONTAINING PROTEIN"/>
    <property type="match status" value="1"/>
</dbReference>
<name>A0ABR2ZEY8_9AGAR</name>